<reference evidence="1 2" key="1">
    <citation type="journal article" date="2017" name="Nat. Microbiol.">
        <title>Natural product diversity associated with the nematode symbionts Photorhabdus and Xenorhabdus.</title>
        <authorList>
            <person name="Tobias N.J."/>
            <person name="Wolff H."/>
            <person name="Djahanschiri B."/>
            <person name="Grundmann F."/>
            <person name="Kronenwerth M."/>
            <person name="Shi Y.M."/>
            <person name="Simonyi S."/>
            <person name="Grun P."/>
            <person name="Shapiro-Ilan D."/>
            <person name="Pidot S.J."/>
            <person name="Stinear T.P."/>
            <person name="Ebersberger I."/>
            <person name="Bode H.B."/>
        </authorList>
    </citation>
    <scope>NUCLEOTIDE SEQUENCE [LARGE SCALE GENOMIC DNA]</scope>
    <source>
        <strain evidence="1 2">DSM 17902</strain>
    </source>
</reference>
<evidence type="ECO:0000313" key="2">
    <source>
        <dbReference type="Proteomes" id="UP000221980"/>
    </source>
</evidence>
<dbReference type="EMBL" id="NITZ01000006">
    <property type="protein sequence ID" value="PHM49170.1"/>
    <property type="molecule type" value="Genomic_DNA"/>
</dbReference>
<evidence type="ECO:0000313" key="1">
    <source>
        <dbReference type="EMBL" id="PHM49170.1"/>
    </source>
</evidence>
<comment type="caution">
    <text evidence="1">The sequence shown here is derived from an EMBL/GenBank/DDBJ whole genome shotgun (WGS) entry which is preliminary data.</text>
</comment>
<accession>A0A2D0JS53</accession>
<protein>
    <submittedName>
        <fullName evidence="1">NgrE</fullName>
    </submittedName>
</protein>
<organism evidence="1 2">
    <name type="scientific">Xenorhabdus miraniensis</name>
    <dbReference type="NCBI Taxonomy" id="351674"/>
    <lineage>
        <taxon>Bacteria</taxon>
        <taxon>Pseudomonadati</taxon>
        <taxon>Pseudomonadota</taxon>
        <taxon>Gammaproteobacteria</taxon>
        <taxon>Enterobacterales</taxon>
        <taxon>Morganellaceae</taxon>
        <taxon>Xenorhabdus</taxon>
    </lineage>
</organism>
<dbReference type="AlphaFoldDB" id="A0A2D0JS53"/>
<gene>
    <name evidence="1" type="ORF">Xmir_01526</name>
</gene>
<proteinExistence type="predicted"/>
<dbReference type="Proteomes" id="UP000221980">
    <property type="component" value="Unassembled WGS sequence"/>
</dbReference>
<keyword evidence="2" id="KW-1185">Reference proteome</keyword>
<name>A0A2D0JS53_9GAMM</name>
<sequence length="104" mass="11649">MAPAIVRGTGTKFKSNLNGVAPGQAIIIQPGNSNLLHMIQAVNSDTELVLANAVKTTLNNVTYQIQITIPDSVSDTGEPPHRFNNQRGKLVDSYWLVWRRWHWR</sequence>